<comment type="similarity">
    <text evidence="2">Belongs to the glutathione peroxidase family.</text>
</comment>
<dbReference type="InterPro" id="IPR000889">
    <property type="entry name" value="Glutathione_peroxidase"/>
</dbReference>
<name>A0A4Q1DE37_9BACT</name>
<dbReference type="InterPro" id="IPR013766">
    <property type="entry name" value="Thioredoxin_domain"/>
</dbReference>
<keyword evidence="8" id="KW-0732">Signal</keyword>
<comment type="caution">
    <text evidence="10">The sequence shown here is derived from an EMBL/GenBank/DDBJ whole genome shotgun (WGS) entry which is preliminary data.</text>
</comment>
<evidence type="ECO:0000256" key="5">
    <source>
        <dbReference type="ARBA" id="ARBA00023002"/>
    </source>
</evidence>
<evidence type="ECO:0000313" key="11">
    <source>
        <dbReference type="Proteomes" id="UP000290545"/>
    </source>
</evidence>
<dbReference type="AlphaFoldDB" id="A0A4Q1DE37"/>
<dbReference type="InterPro" id="IPR050553">
    <property type="entry name" value="Thioredoxin_ResA/DsbE_sf"/>
</dbReference>
<dbReference type="OrthoDB" id="750178at2"/>
<evidence type="ECO:0000259" key="9">
    <source>
        <dbReference type="PROSITE" id="PS51352"/>
    </source>
</evidence>
<sequence length="388" mass="43647">MKKYYSLVLAVACSMAVNAQAEKADAFTLTGKVTNQQQGWVYLSYQNAAGKQVKDSSQLQNGSFRFTGNIPGPIMAYFNGKLQSRLMDDPNFTAFFIEPTAMRVLVADQDYKNARITGSASQAEYQQLQAKQELLKRRWTVVMDTLHEVNKRSNVAYQELKNWVLVPYYQEMEEITNGFIEAHPASFVTAYLLRFNKSISTEKMRQYYNAFPMAVKQSVFGKAIAEELEKRKIGVPGTTAALFTATDINGKQLKLADLKGQYVLIDFWASWCVPCRKGNPHLKELYEAYKSKGFEVIGISDDDRDTTAWKKAVAKDGLPWLQVLRGMKVTYASEGPVFDRSNDLSDKYHVSSLPTQILIDKQGMIIGRYGEGGEPHEALDAKLAALMP</sequence>
<evidence type="ECO:0000256" key="8">
    <source>
        <dbReference type="SAM" id="SignalP"/>
    </source>
</evidence>
<organism evidence="10 11">
    <name type="scientific">Filimonas effusa</name>
    <dbReference type="NCBI Taxonomy" id="2508721"/>
    <lineage>
        <taxon>Bacteria</taxon>
        <taxon>Pseudomonadati</taxon>
        <taxon>Bacteroidota</taxon>
        <taxon>Chitinophagia</taxon>
        <taxon>Chitinophagales</taxon>
        <taxon>Chitinophagaceae</taxon>
        <taxon>Filimonas</taxon>
    </lineage>
</organism>
<evidence type="ECO:0000256" key="2">
    <source>
        <dbReference type="ARBA" id="ARBA00006926"/>
    </source>
</evidence>
<feature type="chain" id="PRO_5020908896" evidence="8">
    <location>
        <begin position="22"/>
        <end position="388"/>
    </location>
</feature>
<keyword evidence="4" id="KW-0201">Cytochrome c-type biogenesis</keyword>
<dbReference type="EMBL" id="SDHZ01000001">
    <property type="protein sequence ID" value="RXK86953.1"/>
    <property type="molecule type" value="Genomic_DNA"/>
</dbReference>
<gene>
    <name evidence="10" type="ORF">ESB13_09260</name>
</gene>
<feature type="domain" description="Thioredoxin" evidence="9">
    <location>
        <begin position="234"/>
        <end position="388"/>
    </location>
</feature>
<dbReference type="GO" id="GO:0006979">
    <property type="term" value="P:response to oxidative stress"/>
    <property type="evidence" value="ECO:0007669"/>
    <property type="project" value="InterPro"/>
</dbReference>
<dbReference type="Proteomes" id="UP000290545">
    <property type="component" value="Unassembled WGS sequence"/>
</dbReference>
<dbReference type="GO" id="GO:0030313">
    <property type="term" value="C:cell envelope"/>
    <property type="evidence" value="ECO:0007669"/>
    <property type="project" value="UniProtKB-SubCell"/>
</dbReference>
<keyword evidence="6" id="KW-1015">Disulfide bond</keyword>
<evidence type="ECO:0000313" key="10">
    <source>
        <dbReference type="EMBL" id="RXK86953.1"/>
    </source>
</evidence>
<keyword evidence="7" id="KW-0676">Redox-active center</keyword>
<accession>A0A4Q1DE37</accession>
<evidence type="ECO:0000256" key="6">
    <source>
        <dbReference type="ARBA" id="ARBA00023157"/>
    </source>
</evidence>
<evidence type="ECO:0000256" key="4">
    <source>
        <dbReference type="ARBA" id="ARBA00022748"/>
    </source>
</evidence>
<dbReference type="Pfam" id="PF14289">
    <property type="entry name" value="DUF4369"/>
    <property type="match status" value="1"/>
</dbReference>
<dbReference type="InterPro" id="IPR025380">
    <property type="entry name" value="DUF4369"/>
</dbReference>
<keyword evidence="11" id="KW-1185">Reference proteome</keyword>
<dbReference type="PANTHER" id="PTHR42852">
    <property type="entry name" value="THIOL:DISULFIDE INTERCHANGE PROTEIN DSBE"/>
    <property type="match status" value="1"/>
</dbReference>
<reference evidence="10 11" key="1">
    <citation type="submission" date="2019-01" db="EMBL/GenBank/DDBJ databases">
        <title>Filimonas sp. strain TTM-71.</title>
        <authorList>
            <person name="Chen W.-M."/>
        </authorList>
    </citation>
    <scope>NUCLEOTIDE SEQUENCE [LARGE SCALE GENOMIC DNA]</scope>
    <source>
        <strain evidence="10 11">TTM-71</strain>
    </source>
</reference>
<keyword evidence="3" id="KW-0575">Peroxidase</keyword>
<dbReference type="Gene3D" id="3.40.30.10">
    <property type="entry name" value="Glutaredoxin"/>
    <property type="match status" value="1"/>
</dbReference>
<dbReference type="PROSITE" id="PS51352">
    <property type="entry name" value="THIOREDOXIN_2"/>
    <property type="match status" value="1"/>
</dbReference>
<evidence type="ECO:0000256" key="3">
    <source>
        <dbReference type="ARBA" id="ARBA00022559"/>
    </source>
</evidence>
<protein>
    <submittedName>
        <fullName evidence="10">AhpC/TSA family protein</fullName>
    </submittedName>
</protein>
<dbReference type="GO" id="GO:0017004">
    <property type="term" value="P:cytochrome complex assembly"/>
    <property type="evidence" value="ECO:0007669"/>
    <property type="project" value="UniProtKB-KW"/>
</dbReference>
<feature type="signal peptide" evidence="8">
    <location>
        <begin position="1"/>
        <end position="21"/>
    </location>
</feature>
<dbReference type="InterPro" id="IPR036249">
    <property type="entry name" value="Thioredoxin-like_sf"/>
</dbReference>
<dbReference type="RefSeq" id="WP_129002702.1">
    <property type="nucleotide sequence ID" value="NZ_SDHZ01000001.1"/>
</dbReference>
<dbReference type="GO" id="GO:0004601">
    <property type="term" value="F:peroxidase activity"/>
    <property type="evidence" value="ECO:0007669"/>
    <property type="project" value="UniProtKB-KW"/>
</dbReference>
<dbReference type="PROSITE" id="PS00194">
    <property type="entry name" value="THIOREDOXIN_1"/>
    <property type="match status" value="1"/>
</dbReference>
<proteinExistence type="inferred from homology"/>
<keyword evidence="5" id="KW-0560">Oxidoreductase</keyword>
<evidence type="ECO:0000256" key="7">
    <source>
        <dbReference type="ARBA" id="ARBA00023284"/>
    </source>
</evidence>
<evidence type="ECO:0000256" key="1">
    <source>
        <dbReference type="ARBA" id="ARBA00004196"/>
    </source>
</evidence>
<dbReference type="CDD" id="cd02966">
    <property type="entry name" value="TlpA_like_family"/>
    <property type="match status" value="1"/>
</dbReference>
<comment type="subcellular location">
    <subcellularLocation>
        <location evidence="1">Cell envelope</location>
    </subcellularLocation>
</comment>
<dbReference type="PROSITE" id="PS51355">
    <property type="entry name" value="GLUTATHIONE_PEROXID_3"/>
    <property type="match status" value="1"/>
</dbReference>
<dbReference type="Pfam" id="PF00578">
    <property type="entry name" value="AhpC-TSA"/>
    <property type="match status" value="1"/>
</dbReference>
<dbReference type="InterPro" id="IPR000866">
    <property type="entry name" value="AhpC/TSA"/>
</dbReference>
<dbReference type="SUPFAM" id="SSF52833">
    <property type="entry name" value="Thioredoxin-like"/>
    <property type="match status" value="1"/>
</dbReference>
<dbReference type="InterPro" id="IPR017937">
    <property type="entry name" value="Thioredoxin_CS"/>
</dbReference>
<dbReference type="PANTHER" id="PTHR42852:SF6">
    <property type="entry name" value="THIOL:DISULFIDE INTERCHANGE PROTEIN DSBE"/>
    <property type="match status" value="1"/>
</dbReference>